<keyword evidence="8" id="KW-0456">Lyase</keyword>
<dbReference type="OrthoDB" id="9804698at2"/>
<evidence type="ECO:0000256" key="7">
    <source>
        <dbReference type="ARBA" id="ARBA00022833"/>
    </source>
</evidence>
<dbReference type="RefSeq" id="WP_148909859.1">
    <property type="nucleotide sequence ID" value="NZ_VNHX01000024.1"/>
</dbReference>
<dbReference type="InterPro" id="IPR038418">
    <property type="entry name" value="6-PTP_synth/QueD_sf"/>
</dbReference>
<dbReference type="Proteomes" id="UP000325105">
    <property type="component" value="Unassembled WGS sequence"/>
</dbReference>
<evidence type="ECO:0000256" key="3">
    <source>
        <dbReference type="ARBA" id="ARBA00008900"/>
    </source>
</evidence>
<evidence type="ECO:0000313" key="12">
    <source>
        <dbReference type="Proteomes" id="UP000325105"/>
    </source>
</evidence>
<dbReference type="UniPathway" id="UPA00391"/>
<keyword evidence="12" id="KW-1185">Reference proteome</keyword>
<protein>
    <recommendedName>
        <fullName evidence="5">6-carboxy-5,6,7,8-tetrahydropterin synthase</fullName>
        <ecNumber evidence="4">4.1.2.50</ecNumber>
    </recommendedName>
    <alternativeName>
        <fullName evidence="9">Queuosine biosynthesis protein QueD</fullName>
    </alternativeName>
</protein>
<dbReference type="SUPFAM" id="SSF55620">
    <property type="entry name" value="Tetrahydrobiopterin biosynthesis enzymes-like"/>
    <property type="match status" value="1"/>
</dbReference>
<evidence type="ECO:0000256" key="8">
    <source>
        <dbReference type="ARBA" id="ARBA00023239"/>
    </source>
</evidence>
<dbReference type="PANTHER" id="PTHR12589">
    <property type="entry name" value="PYRUVOYL TETRAHYDROBIOPTERIN SYNTHASE"/>
    <property type="match status" value="1"/>
</dbReference>
<name>A0A5S5D2P8_9SPHI</name>
<dbReference type="AlphaFoldDB" id="A0A5S5D2P8"/>
<dbReference type="PANTHER" id="PTHR12589:SF7">
    <property type="entry name" value="6-PYRUVOYL TETRAHYDROBIOPTERIN SYNTHASE"/>
    <property type="match status" value="1"/>
</dbReference>
<comment type="similarity">
    <text evidence="3">Belongs to the PTPS family. QueD subfamily.</text>
</comment>
<dbReference type="InterPro" id="IPR007115">
    <property type="entry name" value="6-PTP_synth/QueD"/>
</dbReference>
<evidence type="ECO:0000313" key="11">
    <source>
        <dbReference type="EMBL" id="TYP90231.1"/>
    </source>
</evidence>
<keyword evidence="6" id="KW-0479">Metal-binding</keyword>
<dbReference type="GO" id="GO:0070497">
    <property type="term" value="F:6-carboxytetrahydropterin synthase activity"/>
    <property type="evidence" value="ECO:0007669"/>
    <property type="project" value="UniProtKB-EC"/>
</dbReference>
<proteinExistence type="inferred from homology"/>
<dbReference type="EC" id="4.1.2.50" evidence="4"/>
<dbReference type="GO" id="GO:0046872">
    <property type="term" value="F:metal ion binding"/>
    <property type="evidence" value="ECO:0007669"/>
    <property type="project" value="UniProtKB-KW"/>
</dbReference>
<dbReference type="EMBL" id="VNHX01000024">
    <property type="protein sequence ID" value="TYP90231.1"/>
    <property type="molecule type" value="Genomic_DNA"/>
</dbReference>
<evidence type="ECO:0000256" key="6">
    <source>
        <dbReference type="ARBA" id="ARBA00022723"/>
    </source>
</evidence>
<evidence type="ECO:0000256" key="10">
    <source>
        <dbReference type="ARBA" id="ARBA00048807"/>
    </source>
</evidence>
<comment type="catalytic activity">
    <reaction evidence="10">
        <text>7,8-dihydroneopterin 3'-triphosphate + H2O = 6-carboxy-5,6,7,8-tetrahydropterin + triphosphate + acetaldehyde + 2 H(+)</text>
        <dbReference type="Rhea" id="RHEA:27966"/>
        <dbReference type="ChEBI" id="CHEBI:15343"/>
        <dbReference type="ChEBI" id="CHEBI:15377"/>
        <dbReference type="ChEBI" id="CHEBI:15378"/>
        <dbReference type="ChEBI" id="CHEBI:18036"/>
        <dbReference type="ChEBI" id="CHEBI:58462"/>
        <dbReference type="ChEBI" id="CHEBI:61032"/>
        <dbReference type="EC" id="4.1.2.50"/>
    </reaction>
</comment>
<organism evidence="11 12">
    <name type="scientific">Sphingobacterium allocomposti</name>
    <dbReference type="NCBI Taxonomy" id="415956"/>
    <lineage>
        <taxon>Bacteria</taxon>
        <taxon>Pseudomonadati</taxon>
        <taxon>Bacteroidota</taxon>
        <taxon>Sphingobacteriia</taxon>
        <taxon>Sphingobacteriales</taxon>
        <taxon>Sphingobacteriaceae</taxon>
        <taxon>Sphingobacterium</taxon>
    </lineage>
</organism>
<evidence type="ECO:0000256" key="4">
    <source>
        <dbReference type="ARBA" id="ARBA00012982"/>
    </source>
</evidence>
<comment type="caution">
    <text evidence="11">The sequence shown here is derived from an EMBL/GenBank/DDBJ whole genome shotgun (WGS) entry which is preliminary data.</text>
</comment>
<comment type="pathway">
    <text evidence="2">Purine metabolism; 7-cyano-7-deazaguanine biosynthesis.</text>
</comment>
<dbReference type="Gene3D" id="3.30.479.10">
    <property type="entry name" value="6-pyruvoyl tetrahydropterin synthase/QueD"/>
    <property type="match status" value="1"/>
</dbReference>
<sequence>MIYITRRERFSAAHKLYREDWSQEQNEAVFGNCSNPNWHGHNYELFVTVKGELDPETGFLIDLKKMKQIILQHVISKLDHRNINLDVDFMQGKRASTEVIAMAIFDVLRPHFEAENVQLHAVKLYETENNFVEYFGG</sequence>
<evidence type="ECO:0000256" key="2">
    <source>
        <dbReference type="ARBA" id="ARBA00005061"/>
    </source>
</evidence>
<evidence type="ECO:0000256" key="1">
    <source>
        <dbReference type="ARBA" id="ARBA00001947"/>
    </source>
</evidence>
<dbReference type="FunFam" id="3.30.479.10:FF:000003">
    <property type="entry name" value="6-pyruvoyl tetrahydrobiopterin synthase"/>
    <property type="match status" value="1"/>
</dbReference>
<keyword evidence="7" id="KW-0862">Zinc</keyword>
<reference evidence="11 12" key="1">
    <citation type="submission" date="2019-07" db="EMBL/GenBank/DDBJ databases">
        <title>Genomic Encyclopedia of Archaeal and Bacterial Type Strains, Phase II (KMG-II): from individual species to whole genera.</title>
        <authorList>
            <person name="Goeker M."/>
        </authorList>
    </citation>
    <scope>NUCLEOTIDE SEQUENCE [LARGE SCALE GENOMIC DNA]</scope>
    <source>
        <strain evidence="11 12">DSM 18850</strain>
    </source>
</reference>
<evidence type="ECO:0000256" key="9">
    <source>
        <dbReference type="ARBA" id="ARBA00031449"/>
    </source>
</evidence>
<gene>
    <name evidence="11" type="ORF">BC792_12411</name>
</gene>
<evidence type="ECO:0000256" key="5">
    <source>
        <dbReference type="ARBA" id="ARBA00018141"/>
    </source>
</evidence>
<comment type="cofactor">
    <cofactor evidence="1">
        <name>Zn(2+)</name>
        <dbReference type="ChEBI" id="CHEBI:29105"/>
    </cofactor>
</comment>
<accession>A0A5S5D2P8</accession>
<dbReference type="Pfam" id="PF01242">
    <property type="entry name" value="PTPS"/>
    <property type="match status" value="1"/>
</dbReference>